<keyword evidence="5" id="KW-0539">Nucleus</keyword>
<sequence length="480" mass="53317">MSDRKRKAGSQGNPRPSKKPQTGTMVKVTHHKGPNIARPTIGKSTFDSVPGRCLTVPASCPGSSLPSNIKFETYATRSDPRVLLHSSDHDTIDFTAVETRTTSSTESHMKHYVAVYDPTTSHLTVMEARKVAARAQVRQFEKQTDDDHEENAAAPTPGYASRAALTEAFGTKKSKKAVQSIAENRLFALGGSDADPLSHAIHSTVAIDDDGDIDTQEPVRSNKPLPTANLNTEDIREVYPVSSLVFPSGLVTLESMPIAYWRDRASNNKAIKGLSNFVVNRIVPLLHVQKTTAPSETQAHARITQQIQLLRYLELLLQMHVYLARQSPRKRFPPAHQWPEGTVQREFDMSILKGVLDHFFPERTANANALTLLRSTILAISLHIPPAGRTPDTNTLVAEPTDIARDLALDREVVTKLYREVGCRIAPLSDTDMKVFNLDKLKGRTDGDGEPLNFKKVKFAKLKFPVEFPKVSQGRRERRR</sequence>
<dbReference type="HOGENOM" id="CLU_034953_1_1_1"/>
<dbReference type="Proteomes" id="UP000030752">
    <property type="component" value="Unassembled WGS sequence"/>
</dbReference>
<protein>
    <recommendedName>
        <fullName evidence="9">DNA-directed RNA polymerase I subunit RPA49</fullName>
    </recommendedName>
</protein>
<dbReference type="InParanoid" id="W2RWA9"/>
<dbReference type="OrthoDB" id="532500at2759"/>
<dbReference type="GO" id="GO:0006351">
    <property type="term" value="P:DNA-templated transcription"/>
    <property type="evidence" value="ECO:0007669"/>
    <property type="project" value="InterPro"/>
</dbReference>
<reference evidence="7 8" key="1">
    <citation type="submission" date="2013-03" db="EMBL/GenBank/DDBJ databases">
        <title>The Genome Sequence of Phialophora europaea CBS 101466.</title>
        <authorList>
            <consortium name="The Broad Institute Genomics Platform"/>
            <person name="Cuomo C."/>
            <person name="de Hoog S."/>
            <person name="Gorbushina A."/>
            <person name="Walker B."/>
            <person name="Young S.K."/>
            <person name="Zeng Q."/>
            <person name="Gargeya S."/>
            <person name="Fitzgerald M."/>
            <person name="Haas B."/>
            <person name="Abouelleil A."/>
            <person name="Allen A.W."/>
            <person name="Alvarado L."/>
            <person name="Arachchi H.M."/>
            <person name="Berlin A.M."/>
            <person name="Chapman S.B."/>
            <person name="Gainer-Dewar J."/>
            <person name="Goldberg J."/>
            <person name="Griggs A."/>
            <person name="Gujja S."/>
            <person name="Hansen M."/>
            <person name="Howarth C."/>
            <person name="Imamovic A."/>
            <person name="Ireland A."/>
            <person name="Larimer J."/>
            <person name="McCowan C."/>
            <person name="Murphy C."/>
            <person name="Pearson M."/>
            <person name="Poon T.W."/>
            <person name="Priest M."/>
            <person name="Roberts A."/>
            <person name="Saif S."/>
            <person name="Shea T."/>
            <person name="Sisk P."/>
            <person name="Sykes S."/>
            <person name="Wortman J."/>
            <person name="Nusbaum C."/>
            <person name="Birren B."/>
        </authorList>
    </citation>
    <scope>NUCLEOTIDE SEQUENCE [LARGE SCALE GENOMIC DNA]</scope>
    <source>
        <strain evidence="7 8">CBS 101466</strain>
    </source>
</reference>
<dbReference type="GO" id="GO:0005730">
    <property type="term" value="C:nucleolus"/>
    <property type="evidence" value="ECO:0007669"/>
    <property type="project" value="UniProtKB-SubCell"/>
</dbReference>
<dbReference type="RefSeq" id="XP_008717575.1">
    <property type="nucleotide sequence ID" value="XM_008719353.1"/>
</dbReference>
<dbReference type="STRING" id="1220924.W2RWA9"/>
<name>W2RWA9_CYPE1</name>
<dbReference type="PANTHER" id="PTHR14440">
    <property type="entry name" value="DNA-DIRECTED RNA POLYMERASE I SUBUNIT RPA49"/>
    <property type="match status" value="1"/>
</dbReference>
<dbReference type="GO" id="GO:0000428">
    <property type="term" value="C:DNA-directed RNA polymerase complex"/>
    <property type="evidence" value="ECO:0007669"/>
    <property type="project" value="UniProtKB-KW"/>
</dbReference>
<evidence type="ECO:0000313" key="8">
    <source>
        <dbReference type="Proteomes" id="UP000030752"/>
    </source>
</evidence>
<dbReference type="InterPro" id="IPR009668">
    <property type="entry name" value="RNA_pol-assoc_fac_A49-like"/>
</dbReference>
<organism evidence="7 8">
    <name type="scientific">Cyphellophora europaea (strain CBS 101466)</name>
    <name type="common">Phialophora europaea</name>
    <dbReference type="NCBI Taxonomy" id="1220924"/>
    <lineage>
        <taxon>Eukaryota</taxon>
        <taxon>Fungi</taxon>
        <taxon>Dikarya</taxon>
        <taxon>Ascomycota</taxon>
        <taxon>Pezizomycotina</taxon>
        <taxon>Eurotiomycetes</taxon>
        <taxon>Chaetothyriomycetidae</taxon>
        <taxon>Chaetothyriales</taxon>
        <taxon>Cyphellophoraceae</taxon>
        <taxon>Cyphellophora</taxon>
    </lineage>
</organism>
<dbReference type="GO" id="GO:0003677">
    <property type="term" value="F:DNA binding"/>
    <property type="evidence" value="ECO:0007669"/>
    <property type="project" value="InterPro"/>
</dbReference>
<dbReference type="FunCoup" id="W2RWA9">
    <property type="interactions" value="663"/>
</dbReference>
<comment type="similarity">
    <text evidence="2">Belongs to the eukaryotic RPA49/POLR1E RNA polymerase subunit family.</text>
</comment>
<accession>W2RWA9</accession>
<evidence type="ECO:0000256" key="6">
    <source>
        <dbReference type="SAM" id="MobiDB-lite"/>
    </source>
</evidence>
<evidence type="ECO:0000256" key="3">
    <source>
        <dbReference type="ARBA" id="ARBA00022478"/>
    </source>
</evidence>
<dbReference type="eggNOG" id="KOG4183">
    <property type="taxonomic scope" value="Eukaryota"/>
</dbReference>
<feature type="region of interest" description="Disordered" evidence="6">
    <location>
        <begin position="1"/>
        <end position="25"/>
    </location>
</feature>
<evidence type="ECO:0000256" key="5">
    <source>
        <dbReference type="ARBA" id="ARBA00023242"/>
    </source>
</evidence>
<keyword evidence="4" id="KW-0804">Transcription</keyword>
<evidence type="ECO:0008006" key="9">
    <source>
        <dbReference type="Google" id="ProtNLM"/>
    </source>
</evidence>
<evidence type="ECO:0000256" key="1">
    <source>
        <dbReference type="ARBA" id="ARBA00004604"/>
    </source>
</evidence>
<feature type="compositionally biased region" description="Polar residues" evidence="6">
    <location>
        <begin position="10"/>
        <end position="24"/>
    </location>
</feature>
<feature type="region of interest" description="Disordered" evidence="6">
    <location>
        <begin position="138"/>
        <end position="159"/>
    </location>
</feature>
<keyword evidence="8" id="KW-1185">Reference proteome</keyword>
<dbReference type="AlphaFoldDB" id="W2RWA9"/>
<dbReference type="Pfam" id="PF06870">
    <property type="entry name" value="RNA_pol_I_A49"/>
    <property type="match status" value="1"/>
</dbReference>
<evidence type="ECO:0000256" key="4">
    <source>
        <dbReference type="ARBA" id="ARBA00023163"/>
    </source>
</evidence>
<proteinExistence type="inferred from homology"/>
<gene>
    <name evidence="7" type="ORF">HMPREF1541_05012</name>
</gene>
<keyword evidence="3" id="KW-0240">DNA-directed RNA polymerase</keyword>
<dbReference type="VEuPathDB" id="FungiDB:HMPREF1541_05012"/>
<dbReference type="GeneID" id="19972351"/>
<evidence type="ECO:0000256" key="2">
    <source>
        <dbReference type="ARBA" id="ARBA00009430"/>
    </source>
</evidence>
<comment type="subcellular location">
    <subcellularLocation>
        <location evidence="1">Nucleus</location>
        <location evidence="1">Nucleolus</location>
    </subcellularLocation>
</comment>
<evidence type="ECO:0000313" key="7">
    <source>
        <dbReference type="EMBL" id="ETN40732.1"/>
    </source>
</evidence>
<dbReference type="EMBL" id="KB822720">
    <property type="protein sequence ID" value="ETN40732.1"/>
    <property type="molecule type" value="Genomic_DNA"/>
</dbReference>